<dbReference type="SUPFAM" id="SSF46785">
    <property type="entry name" value="Winged helix' DNA-binding domain"/>
    <property type="match status" value="1"/>
</dbReference>
<dbReference type="Gene3D" id="1.10.10.10">
    <property type="entry name" value="Winged helix-like DNA-binding domain superfamily/Winged helix DNA-binding domain"/>
    <property type="match status" value="1"/>
</dbReference>
<evidence type="ECO:0000256" key="3">
    <source>
        <dbReference type="ARBA" id="ARBA00023163"/>
    </source>
</evidence>
<evidence type="ECO:0000313" key="5">
    <source>
        <dbReference type="EMBL" id="PJJ80849.1"/>
    </source>
</evidence>
<protein>
    <submittedName>
        <fullName evidence="5">GntR family transcriptional regulator</fullName>
    </submittedName>
</protein>
<dbReference type="EMBL" id="PGFH01000001">
    <property type="protein sequence ID" value="PJJ80849.1"/>
    <property type="molecule type" value="Genomic_DNA"/>
</dbReference>
<dbReference type="InterPro" id="IPR011711">
    <property type="entry name" value="GntR_C"/>
</dbReference>
<keyword evidence="1" id="KW-0805">Transcription regulation</keyword>
<proteinExistence type="predicted"/>
<dbReference type="Pfam" id="PF00392">
    <property type="entry name" value="GntR"/>
    <property type="match status" value="1"/>
</dbReference>
<gene>
    <name evidence="5" type="ORF">CLV85_0014</name>
</gene>
<dbReference type="InterPro" id="IPR000524">
    <property type="entry name" value="Tscrpt_reg_HTH_GntR"/>
</dbReference>
<accession>A0A2M9D570</accession>
<dbReference type="InterPro" id="IPR036388">
    <property type="entry name" value="WH-like_DNA-bd_sf"/>
</dbReference>
<organism evidence="5 6">
    <name type="scientific">Salinibacterium amurskyense</name>
    <dbReference type="NCBI Taxonomy" id="205941"/>
    <lineage>
        <taxon>Bacteria</taxon>
        <taxon>Bacillati</taxon>
        <taxon>Actinomycetota</taxon>
        <taxon>Actinomycetes</taxon>
        <taxon>Micrococcales</taxon>
        <taxon>Microbacteriaceae</taxon>
        <taxon>Salinibacterium</taxon>
    </lineage>
</organism>
<dbReference type="AlphaFoldDB" id="A0A2M9D570"/>
<evidence type="ECO:0000259" key="4">
    <source>
        <dbReference type="PROSITE" id="PS50949"/>
    </source>
</evidence>
<sequence length="249" mass="27383">MTTFSRRGLHGHVVDVLGRRIMRGELVSGDIIDPDALLTEFQVSRTVVREAIKVLTTKGLVDARPRLGTYVTPRERWQLLDSDVMTWRSEGVPDPLLVLELSEVRQVLEPAAARLAAVRRSDEQCAEIEAAMVDLAATFENTEVESHVKADLAFHRAILAASGNELLARFEVVLEPALHARDELAFAHETTTQFLDEHRAVVTAIVARDAEAAGTAMKILMDQSNRDSETIVSKDAAGAELVSNRKPAL</sequence>
<dbReference type="SUPFAM" id="SSF48008">
    <property type="entry name" value="GntR ligand-binding domain-like"/>
    <property type="match status" value="1"/>
</dbReference>
<feature type="domain" description="HTH gntR-type" evidence="4">
    <location>
        <begin position="7"/>
        <end position="74"/>
    </location>
</feature>
<dbReference type="SMART" id="SM00345">
    <property type="entry name" value="HTH_GNTR"/>
    <property type="match status" value="1"/>
</dbReference>
<dbReference type="GO" id="GO:0003700">
    <property type="term" value="F:DNA-binding transcription factor activity"/>
    <property type="evidence" value="ECO:0007669"/>
    <property type="project" value="InterPro"/>
</dbReference>
<name>A0A2M9D570_9MICO</name>
<dbReference type="PROSITE" id="PS50949">
    <property type="entry name" value="HTH_GNTR"/>
    <property type="match status" value="1"/>
</dbReference>
<dbReference type="CDD" id="cd07377">
    <property type="entry name" value="WHTH_GntR"/>
    <property type="match status" value="1"/>
</dbReference>
<dbReference type="InterPro" id="IPR008920">
    <property type="entry name" value="TF_FadR/GntR_C"/>
</dbReference>
<reference evidence="5 6" key="1">
    <citation type="submission" date="2017-11" db="EMBL/GenBank/DDBJ databases">
        <title>Genomic Encyclopedia of Archaeal and Bacterial Type Strains, Phase II (KMG-II): From Individual Species to Whole Genera.</title>
        <authorList>
            <person name="Goeker M."/>
        </authorList>
    </citation>
    <scope>NUCLEOTIDE SEQUENCE [LARGE SCALE GENOMIC DNA]</scope>
    <source>
        <strain evidence="5 6">DSM 16400</strain>
    </source>
</reference>
<comment type="caution">
    <text evidence="5">The sequence shown here is derived from an EMBL/GenBank/DDBJ whole genome shotgun (WGS) entry which is preliminary data.</text>
</comment>
<dbReference type="InterPro" id="IPR036390">
    <property type="entry name" value="WH_DNA-bd_sf"/>
</dbReference>
<dbReference type="GO" id="GO:0003677">
    <property type="term" value="F:DNA binding"/>
    <property type="evidence" value="ECO:0007669"/>
    <property type="project" value="UniProtKB-KW"/>
</dbReference>
<keyword evidence="6" id="KW-1185">Reference proteome</keyword>
<dbReference type="Gene3D" id="1.20.120.530">
    <property type="entry name" value="GntR ligand-binding domain-like"/>
    <property type="match status" value="1"/>
</dbReference>
<keyword evidence="2" id="KW-0238">DNA-binding</keyword>
<evidence type="ECO:0000313" key="6">
    <source>
        <dbReference type="Proteomes" id="UP000231742"/>
    </source>
</evidence>
<evidence type="ECO:0000256" key="2">
    <source>
        <dbReference type="ARBA" id="ARBA00023125"/>
    </source>
</evidence>
<dbReference type="SMART" id="SM00895">
    <property type="entry name" value="FCD"/>
    <property type="match status" value="1"/>
</dbReference>
<dbReference type="PANTHER" id="PTHR43537:SF44">
    <property type="entry name" value="GNTR FAMILY REGULATORY PROTEIN"/>
    <property type="match status" value="1"/>
</dbReference>
<dbReference type="PANTHER" id="PTHR43537">
    <property type="entry name" value="TRANSCRIPTIONAL REGULATOR, GNTR FAMILY"/>
    <property type="match status" value="1"/>
</dbReference>
<keyword evidence="3" id="KW-0804">Transcription</keyword>
<dbReference type="Pfam" id="PF07729">
    <property type="entry name" value="FCD"/>
    <property type="match status" value="1"/>
</dbReference>
<dbReference type="RefSeq" id="WP_100387593.1">
    <property type="nucleotide sequence ID" value="NZ_BMZU01000001.1"/>
</dbReference>
<dbReference type="Proteomes" id="UP000231742">
    <property type="component" value="Unassembled WGS sequence"/>
</dbReference>
<dbReference type="OrthoDB" id="4164516at2"/>
<evidence type="ECO:0000256" key="1">
    <source>
        <dbReference type="ARBA" id="ARBA00023015"/>
    </source>
</evidence>